<reference evidence="1 2" key="1">
    <citation type="journal article" date="2018" name="PLoS ONE">
        <title>The draft genome of Kipferlia bialata reveals reductive genome evolution in fornicate parasites.</title>
        <authorList>
            <person name="Tanifuji G."/>
            <person name="Takabayashi S."/>
            <person name="Kume K."/>
            <person name="Takagi M."/>
            <person name="Nakayama T."/>
            <person name="Kamikawa R."/>
            <person name="Inagaki Y."/>
            <person name="Hashimoto T."/>
        </authorList>
    </citation>
    <scope>NUCLEOTIDE SEQUENCE [LARGE SCALE GENOMIC DNA]</scope>
    <source>
        <strain evidence="1">NY0173</strain>
    </source>
</reference>
<evidence type="ECO:0000313" key="1">
    <source>
        <dbReference type="EMBL" id="GIQ91027.1"/>
    </source>
</evidence>
<evidence type="ECO:0000313" key="2">
    <source>
        <dbReference type="Proteomes" id="UP000265618"/>
    </source>
</evidence>
<name>A0A9K3DA25_9EUKA</name>
<feature type="non-terminal residue" evidence="1">
    <location>
        <position position="1"/>
    </location>
</feature>
<feature type="non-terminal residue" evidence="1">
    <location>
        <position position="102"/>
    </location>
</feature>
<dbReference type="AlphaFoldDB" id="A0A9K3DA25"/>
<dbReference type="EMBL" id="BDIP01007033">
    <property type="protein sequence ID" value="GIQ91027.1"/>
    <property type="molecule type" value="Genomic_DNA"/>
</dbReference>
<accession>A0A9K3DA25</accession>
<comment type="caution">
    <text evidence="1">The sequence shown here is derived from an EMBL/GenBank/DDBJ whole genome shotgun (WGS) entry which is preliminary data.</text>
</comment>
<keyword evidence="2" id="KW-1185">Reference proteome</keyword>
<organism evidence="1 2">
    <name type="scientific">Kipferlia bialata</name>
    <dbReference type="NCBI Taxonomy" id="797122"/>
    <lineage>
        <taxon>Eukaryota</taxon>
        <taxon>Metamonada</taxon>
        <taxon>Carpediemonas-like organisms</taxon>
        <taxon>Kipferlia</taxon>
    </lineage>
</organism>
<sequence>TASMYLYKQIALGENDFAQRVSWNPQADDKGCFVSWAGHGGFLHVVNLSYAPKIKPEESLGQPAGPISLSNQQDITHHVHDVIPLSLSLSPSTPFYRQNITH</sequence>
<gene>
    <name evidence="1" type="ORF">KIPB_014075</name>
</gene>
<proteinExistence type="predicted"/>
<dbReference type="Proteomes" id="UP000265618">
    <property type="component" value="Unassembled WGS sequence"/>
</dbReference>
<protein>
    <submittedName>
        <fullName evidence="1">Uncharacterized protein</fullName>
    </submittedName>
</protein>